<evidence type="ECO:0000313" key="2">
    <source>
        <dbReference type="EMBL" id="GHD49969.1"/>
    </source>
</evidence>
<dbReference type="AlphaFoldDB" id="A0A918XS18"/>
<sequence>MQSLSAVAQAVSEDRDPADNRDPLQPPATNDVPMAVRLDFAVLLTEEERLALRAPDSPFGRLPELPAALYAAWRIRIDLNRAFDLNTAAGYAGLWVWAIRDGRREIDVLRGPVAEAKDRLAETVAQPIATGLPVGLPWLAALLWCVRPDLQETFKPTPEAIAGYLGWFIRQGVFDLRCGDLLPADHVELLSGPGEASTPPPFTRYLEFTHAARPDLQATFDTGTFEGRRAFLKWFFDHGTQEFPTHPGILERQSQIVLEWGETLKRASAEGAASGGAPAAPDGPGKP</sequence>
<feature type="region of interest" description="Disordered" evidence="1">
    <location>
        <begin position="1"/>
        <end position="31"/>
    </location>
</feature>
<feature type="compositionally biased region" description="Low complexity" evidence="1">
    <location>
        <begin position="269"/>
        <end position="287"/>
    </location>
</feature>
<accession>A0A918XS18</accession>
<evidence type="ECO:0000256" key="1">
    <source>
        <dbReference type="SAM" id="MobiDB-lite"/>
    </source>
</evidence>
<feature type="region of interest" description="Disordered" evidence="1">
    <location>
        <begin position="267"/>
        <end position="287"/>
    </location>
</feature>
<name>A0A918XS18_9PROT</name>
<gene>
    <name evidence="2" type="ORF">GCM10017083_23010</name>
</gene>
<proteinExistence type="predicted"/>
<feature type="compositionally biased region" description="Basic and acidic residues" evidence="1">
    <location>
        <begin position="12"/>
        <end position="22"/>
    </location>
</feature>
<reference evidence="2" key="2">
    <citation type="submission" date="2020-09" db="EMBL/GenBank/DDBJ databases">
        <authorList>
            <person name="Sun Q."/>
            <person name="Kim S."/>
        </authorList>
    </citation>
    <scope>NUCLEOTIDE SEQUENCE</scope>
    <source>
        <strain evidence="2">KCTC 42651</strain>
    </source>
</reference>
<dbReference type="Proteomes" id="UP000630353">
    <property type="component" value="Unassembled WGS sequence"/>
</dbReference>
<comment type="caution">
    <text evidence="2">The sequence shown here is derived from an EMBL/GenBank/DDBJ whole genome shotgun (WGS) entry which is preliminary data.</text>
</comment>
<keyword evidence="3" id="KW-1185">Reference proteome</keyword>
<reference evidence="2" key="1">
    <citation type="journal article" date="2014" name="Int. J. Syst. Evol. Microbiol.">
        <title>Complete genome sequence of Corynebacterium casei LMG S-19264T (=DSM 44701T), isolated from a smear-ripened cheese.</title>
        <authorList>
            <consortium name="US DOE Joint Genome Institute (JGI-PGF)"/>
            <person name="Walter F."/>
            <person name="Albersmeier A."/>
            <person name="Kalinowski J."/>
            <person name="Ruckert C."/>
        </authorList>
    </citation>
    <scope>NUCLEOTIDE SEQUENCE</scope>
    <source>
        <strain evidence="2">KCTC 42651</strain>
    </source>
</reference>
<evidence type="ECO:0000313" key="3">
    <source>
        <dbReference type="Proteomes" id="UP000630353"/>
    </source>
</evidence>
<organism evidence="2 3">
    <name type="scientific">Thalassobaculum fulvum</name>
    <dbReference type="NCBI Taxonomy" id="1633335"/>
    <lineage>
        <taxon>Bacteria</taxon>
        <taxon>Pseudomonadati</taxon>
        <taxon>Pseudomonadota</taxon>
        <taxon>Alphaproteobacteria</taxon>
        <taxon>Rhodospirillales</taxon>
        <taxon>Thalassobaculaceae</taxon>
        <taxon>Thalassobaculum</taxon>
    </lineage>
</organism>
<protein>
    <submittedName>
        <fullName evidence="2">Uncharacterized protein</fullName>
    </submittedName>
</protein>
<dbReference type="EMBL" id="BMZS01000004">
    <property type="protein sequence ID" value="GHD49969.1"/>
    <property type="molecule type" value="Genomic_DNA"/>
</dbReference>